<dbReference type="GO" id="GO:0016020">
    <property type="term" value="C:membrane"/>
    <property type="evidence" value="ECO:0007669"/>
    <property type="project" value="TreeGrafter"/>
</dbReference>
<dbReference type="InterPro" id="IPR051156">
    <property type="entry name" value="Mito/Outer_Membr_Metalloprot"/>
</dbReference>
<sequence length="665" mass="76644">MRFTLFLVYSCLCCGLFAQSKVDFGRVDDNQLNDRLKVSAEELTQYILDDIPAEYMDQMTDRAAYRFADQMARSSIDVLSGGRVYNGWDEMDEYVNGVLQRVIPEELRAKKFVRAYVIKDGSPNAFMMPSGIFCINIGMIAEIESEANLAGIIGHELAHYELRHGLERYVKSENDEFKGGILFNSRKAISAFSVDNELDADSQAAEHLRRAGYGLNGLAETFAVFKRQEDRALLTMEDVWEIKETTHPSSGRRIERIHEMMAAEEESAAADPGSSAVFEKLREEARAEVLKYLLAGFNYQSCLEKAFRFHLFEPNNPTYVYYAMEAIRRSCYLDVTMWNKKFLAHNYFDVVETKSGGHKKVKIEGNFFDRFRPGILSMDSNSYSQVMAKFYWDSPKFTTNEEAYQFFYKVGKALKEPECTLSNALSLSFNPELRNKFLEEYLAFEDIRYRNFAEALLNDGIYEALPKRKLTIFHRLMPVIKHGVDDIAVWHEGDEQPLRSAMEKAATSFEDRDFLYLPELKKTNINDYLTFSELEGFSFQPLLARGEKTELHILDPAFWEVMKRYGTNRMEFVNCIYNDKAKGAFTLEVYKQVSDYTIDDVLNRDDEKGRYVKMYMSGLQILEDGPLKLRAYDGTDRMGARGRGYDLLAEVLTEKLKSLDKSLTD</sequence>
<feature type="domain" description="Peptidase M48" evidence="7">
    <location>
        <begin position="93"/>
        <end position="260"/>
    </location>
</feature>
<evidence type="ECO:0000313" key="8">
    <source>
        <dbReference type="EMBL" id="TXF91709.1"/>
    </source>
</evidence>
<reference evidence="8 9" key="1">
    <citation type="submission" date="2019-08" db="EMBL/GenBank/DDBJ databases">
        <title>Lewinella sp. strain SSH13 Genome sequencing and assembly.</title>
        <authorList>
            <person name="Kim I."/>
        </authorList>
    </citation>
    <scope>NUCLEOTIDE SEQUENCE [LARGE SCALE GENOMIC DNA]</scope>
    <source>
        <strain evidence="8 9">SSH13</strain>
    </source>
</reference>
<keyword evidence="5" id="KW-0862">Zinc</keyword>
<comment type="cofactor">
    <cofactor evidence="1">
        <name>Zn(2+)</name>
        <dbReference type="ChEBI" id="CHEBI:29105"/>
    </cofactor>
</comment>
<proteinExistence type="predicted"/>
<organism evidence="8 9">
    <name type="scientific">Neolewinella aurantiaca</name>
    <dbReference type="NCBI Taxonomy" id="2602767"/>
    <lineage>
        <taxon>Bacteria</taxon>
        <taxon>Pseudomonadati</taxon>
        <taxon>Bacteroidota</taxon>
        <taxon>Saprospiria</taxon>
        <taxon>Saprospirales</taxon>
        <taxon>Lewinellaceae</taxon>
        <taxon>Neolewinella</taxon>
    </lineage>
</organism>
<dbReference type="Gene3D" id="3.30.2010.10">
    <property type="entry name" value="Metalloproteases ('zincins'), catalytic domain"/>
    <property type="match status" value="1"/>
</dbReference>
<keyword evidence="4" id="KW-0378">Hydrolase</keyword>
<comment type="caution">
    <text evidence="8">The sequence shown here is derived from an EMBL/GenBank/DDBJ whole genome shotgun (WGS) entry which is preliminary data.</text>
</comment>
<evidence type="ECO:0000256" key="4">
    <source>
        <dbReference type="ARBA" id="ARBA00022801"/>
    </source>
</evidence>
<dbReference type="OrthoDB" id="910748at2"/>
<dbReference type="PANTHER" id="PTHR22726:SF1">
    <property type="entry name" value="METALLOENDOPEPTIDASE OMA1, MITOCHONDRIAL"/>
    <property type="match status" value="1"/>
</dbReference>
<dbReference type="EMBL" id="VOXD01000001">
    <property type="protein sequence ID" value="TXF91709.1"/>
    <property type="molecule type" value="Genomic_DNA"/>
</dbReference>
<gene>
    <name evidence="8" type="ORF">FUA23_00555</name>
</gene>
<evidence type="ECO:0000259" key="7">
    <source>
        <dbReference type="Pfam" id="PF01435"/>
    </source>
</evidence>
<keyword evidence="3" id="KW-0479">Metal-binding</keyword>
<dbReference type="Pfam" id="PF01435">
    <property type="entry name" value="Peptidase_M48"/>
    <property type="match status" value="1"/>
</dbReference>
<dbReference type="GO" id="GO:0051603">
    <property type="term" value="P:proteolysis involved in protein catabolic process"/>
    <property type="evidence" value="ECO:0007669"/>
    <property type="project" value="TreeGrafter"/>
</dbReference>
<dbReference type="CDD" id="cd07324">
    <property type="entry name" value="M48C_Oma1-like"/>
    <property type="match status" value="1"/>
</dbReference>
<dbReference type="PANTHER" id="PTHR22726">
    <property type="entry name" value="METALLOENDOPEPTIDASE OMA1"/>
    <property type="match status" value="1"/>
</dbReference>
<evidence type="ECO:0000256" key="6">
    <source>
        <dbReference type="ARBA" id="ARBA00023049"/>
    </source>
</evidence>
<evidence type="ECO:0000313" key="9">
    <source>
        <dbReference type="Proteomes" id="UP000321907"/>
    </source>
</evidence>
<dbReference type="InterPro" id="IPR001915">
    <property type="entry name" value="Peptidase_M48"/>
</dbReference>
<evidence type="ECO:0000256" key="3">
    <source>
        <dbReference type="ARBA" id="ARBA00022723"/>
    </source>
</evidence>
<dbReference type="Proteomes" id="UP000321907">
    <property type="component" value="Unassembled WGS sequence"/>
</dbReference>
<keyword evidence="6 8" id="KW-0482">Metalloprotease</keyword>
<dbReference type="GO" id="GO:0046872">
    <property type="term" value="F:metal ion binding"/>
    <property type="evidence" value="ECO:0007669"/>
    <property type="project" value="UniProtKB-KW"/>
</dbReference>
<evidence type="ECO:0000256" key="5">
    <source>
        <dbReference type="ARBA" id="ARBA00022833"/>
    </source>
</evidence>
<evidence type="ECO:0000256" key="2">
    <source>
        <dbReference type="ARBA" id="ARBA00022670"/>
    </source>
</evidence>
<dbReference type="RefSeq" id="WP_147928750.1">
    <property type="nucleotide sequence ID" value="NZ_VOXD01000001.1"/>
</dbReference>
<dbReference type="GO" id="GO:0004222">
    <property type="term" value="F:metalloendopeptidase activity"/>
    <property type="evidence" value="ECO:0007669"/>
    <property type="project" value="InterPro"/>
</dbReference>
<protein>
    <submittedName>
        <fullName evidence="8">M48 family metalloprotease</fullName>
    </submittedName>
</protein>
<keyword evidence="9" id="KW-1185">Reference proteome</keyword>
<dbReference type="AlphaFoldDB" id="A0A5C7FK62"/>
<evidence type="ECO:0000256" key="1">
    <source>
        <dbReference type="ARBA" id="ARBA00001947"/>
    </source>
</evidence>
<name>A0A5C7FK62_9BACT</name>
<accession>A0A5C7FK62</accession>
<keyword evidence="2 8" id="KW-0645">Protease</keyword>